<sequence length="107" mass="11894">MAVLGETNKSNSVPTLSLPVLLSLKPPPFDGCSSSFGQFQQFGSLFDSGEGGRKKKKKRVDRRRSCSSSFCFLSVWDCFSFSFLSFAEISLLFVISAGEESEQLYRK</sequence>
<dbReference type="AlphaFoldDB" id="A0AAP0B1X2"/>
<comment type="caution">
    <text evidence="2">The sequence shown here is derived from an EMBL/GenBank/DDBJ whole genome shotgun (WGS) entry which is preliminary data.</text>
</comment>
<dbReference type="EMBL" id="JBBWWQ010000017">
    <property type="protein sequence ID" value="KAK8923984.1"/>
    <property type="molecule type" value="Genomic_DNA"/>
</dbReference>
<evidence type="ECO:0000256" key="1">
    <source>
        <dbReference type="SAM" id="Phobius"/>
    </source>
</evidence>
<keyword evidence="3" id="KW-1185">Reference proteome</keyword>
<accession>A0AAP0B1X2</accession>
<evidence type="ECO:0000313" key="2">
    <source>
        <dbReference type="EMBL" id="KAK8923984.1"/>
    </source>
</evidence>
<protein>
    <submittedName>
        <fullName evidence="2">Uncharacterized protein</fullName>
    </submittedName>
</protein>
<evidence type="ECO:0000313" key="3">
    <source>
        <dbReference type="Proteomes" id="UP001418222"/>
    </source>
</evidence>
<keyword evidence="1" id="KW-0812">Transmembrane</keyword>
<organism evidence="2 3">
    <name type="scientific">Platanthera zijinensis</name>
    <dbReference type="NCBI Taxonomy" id="2320716"/>
    <lineage>
        <taxon>Eukaryota</taxon>
        <taxon>Viridiplantae</taxon>
        <taxon>Streptophyta</taxon>
        <taxon>Embryophyta</taxon>
        <taxon>Tracheophyta</taxon>
        <taxon>Spermatophyta</taxon>
        <taxon>Magnoliopsida</taxon>
        <taxon>Liliopsida</taxon>
        <taxon>Asparagales</taxon>
        <taxon>Orchidaceae</taxon>
        <taxon>Orchidoideae</taxon>
        <taxon>Orchideae</taxon>
        <taxon>Orchidinae</taxon>
        <taxon>Platanthera</taxon>
    </lineage>
</organism>
<keyword evidence="1" id="KW-0472">Membrane</keyword>
<reference evidence="2 3" key="1">
    <citation type="journal article" date="2022" name="Nat. Plants">
        <title>Genomes of leafy and leafless Platanthera orchids illuminate the evolution of mycoheterotrophy.</title>
        <authorList>
            <person name="Li M.H."/>
            <person name="Liu K.W."/>
            <person name="Li Z."/>
            <person name="Lu H.C."/>
            <person name="Ye Q.L."/>
            <person name="Zhang D."/>
            <person name="Wang J.Y."/>
            <person name="Li Y.F."/>
            <person name="Zhong Z.M."/>
            <person name="Liu X."/>
            <person name="Yu X."/>
            <person name="Liu D.K."/>
            <person name="Tu X.D."/>
            <person name="Liu B."/>
            <person name="Hao Y."/>
            <person name="Liao X.Y."/>
            <person name="Jiang Y.T."/>
            <person name="Sun W.H."/>
            <person name="Chen J."/>
            <person name="Chen Y.Q."/>
            <person name="Ai Y."/>
            <person name="Zhai J.W."/>
            <person name="Wu S.S."/>
            <person name="Zhou Z."/>
            <person name="Hsiao Y.Y."/>
            <person name="Wu W.L."/>
            <person name="Chen Y.Y."/>
            <person name="Lin Y.F."/>
            <person name="Hsu J.L."/>
            <person name="Li C.Y."/>
            <person name="Wang Z.W."/>
            <person name="Zhao X."/>
            <person name="Zhong W.Y."/>
            <person name="Ma X.K."/>
            <person name="Ma L."/>
            <person name="Huang J."/>
            <person name="Chen G.Z."/>
            <person name="Huang M.Z."/>
            <person name="Huang L."/>
            <person name="Peng D.H."/>
            <person name="Luo Y.B."/>
            <person name="Zou S.Q."/>
            <person name="Chen S.P."/>
            <person name="Lan S."/>
            <person name="Tsai W.C."/>
            <person name="Van de Peer Y."/>
            <person name="Liu Z.J."/>
        </authorList>
    </citation>
    <scope>NUCLEOTIDE SEQUENCE [LARGE SCALE GENOMIC DNA]</scope>
    <source>
        <strain evidence="2">Lor287</strain>
    </source>
</reference>
<gene>
    <name evidence="2" type="ORF">KSP39_PZI019663</name>
</gene>
<keyword evidence="1" id="KW-1133">Transmembrane helix</keyword>
<feature type="transmembrane region" description="Helical" evidence="1">
    <location>
        <begin position="66"/>
        <end position="95"/>
    </location>
</feature>
<dbReference type="Proteomes" id="UP001418222">
    <property type="component" value="Unassembled WGS sequence"/>
</dbReference>
<proteinExistence type="predicted"/>
<name>A0AAP0B1X2_9ASPA</name>